<dbReference type="PANTHER" id="PTHR48084:SF4">
    <property type="entry name" value="2-OXOGLUTARATE OXIDOREDUCTASE SUBUNIT KORB"/>
    <property type="match status" value="1"/>
</dbReference>
<keyword evidence="7" id="KW-0408">Iron</keyword>
<dbReference type="RefSeq" id="WP_207754713.1">
    <property type="nucleotide sequence ID" value="NZ_JAFBDT010000014.1"/>
</dbReference>
<dbReference type="InterPro" id="IPR032686">
    <property type="entry name" value="PFO_beta_C"/>
</dbReference>
<dbReference type="PANTHER" id="PTHR48084">
    <property type="entry name" value="2-OXOGLUTARATE OXIDOREDUCTASE SUBUNIT KORB-RELATED"/>
    <property type="match status" value="1"/>
</dbReference>
<organism evidence="12 13">
    <name type="scientific">Fusibacter tunisiensis</name>
    <dbReference type="NCBI Taxonomy" id="1008308"/>
    <lineage>
        <taxon>Bacteria</taxon>
        <taxon>Bacillati</taxon>
        <taxon>Bacillota</taxon>
        <taxon>Clostridia</taxon>
        <taxon>Eubacteriales</taxon>
        <taxon>Eubacteriales Family XII. Incertae Sedis</taxon>
        <taxon>Fusibacter</taxon>
    </lineage>
</organism>
<name>A0ABS2MS76_9FIRM</name>
<keyword evidence="5" id="KW-0460">Magnesium</keyword>
<reference evidence="12 13" key="1">
    <citation type="submission" date="2021-01" db="EMBL/GenBank/DDBJ databases">
        <title>Genomic Encyclopedia of Type Strains, Phase IV (KMG-IV): sequencing the most valuable type-strain genomes for metagenomic binning, comparative biology and taxonomic classification.</title>
        <authorList>
            <person name="Goeker M."/>
        </authorList>
    </citation>
    <scope>NUCLEOTIDE SEQUENCE [LARGE SCALE GENOMIC DNA]</scope>
    <source>
        <strain evidence="12 13">DSM 24436</strain>
    </source>
</reference>
<evidence type="ECO:0000256" key="2">
    <source>
        <dbReference type="ARBA" id="ARBA00001964"/>
    </source>
</evidence>
<dbReference type="EC" id="1.2.7.11" evidence="12"/>
<feature type="domain" description="Pyruvate ferredoxin oxidoreductase beta subunit C-terminal" evidence="11">
    <location>
        <begin position="203"/>
        <end position="267"/>
    </location>
</feature>
<evidence type="ECO:0000256" key="6">
    <source>
        <dbReference type="ARBA" id="ARBA00023002"/>
    </source>
</evidence>
<evidence type="ECO:0000256" key="9">
    <source>
        <dbReference type="ARBA" id="ARBA00023052"/>
    </source>
</evidence>
<dbReference type="CDD" id="cd03375">
    <property type="entry name" value="TPP_OGFOR"/>
    <property type="match status" value="1"/>
</dbReference>
<dbReference type="Pfam" id="PF02775">
    <property type="entry name" value="TPP_enzyme_C"/>
    <property type="match status" value="1"/>
</dbReference>
<dbReference type="EMBL" id="JAFBDT010000014">
    <property type="protein sequence ID" value="MBM7562248.1"/>
    <property type="molecule type" value="Genomic_DNA"/>
</dbReference>
<dbReference type="InterPro" id="IPR011766">
    <property type="entry name" value="TPP_enzyme_TPP-bd"/>
</dbReference>
<evidence type="ECO:0000256" key="8">
    <source>
        <dbReference type="ARBA" id="ARBA00023014"/>
    </source>
</evidence>
<dbReference type="EC" id="1.2.7.3" evidence="12"/>
<dbReference type="InterPro" id="IPR011896">
    <property type="entry name" value="OFOB"/>
</dbReference>
<dbReference type="InterPro" id="IPR029061">
    <property type="entry name" value="THDP-binding"/>
</dbReference>
<dbReference type="SUPFAM" id="SSF52518">
    <property type="entry name" value="Thiamin diphosphate-binding fold (THDP-binding)"/>
    <property type="match status" value="1"/>
</dbReference>
<evidence type="ECO:0000256" key="5">
    <source>
        <dbReference type="ARBA" id="ARBA00022842"/>
    </source>
</evidence>
<comment type="cofactor">
    <cofactor evidence="3">
        <name>[4Fe-4S] cluster</name>
        <dbReference type="ChEBI" id="CHEBI:49883"/>
    </cofactor>
</comment>
<comment type="caution">
    <text evidence="12">The sequence shown here is derived from an EMBL/GenBank/DDBJ whole genome shotgun (WGS) entry which is preliminary data.</text>
</comment>
<keyword evidence="9" id="KW-0786">Thiamine pyrophosphate</keyword>
<comment type="cofactor">
    <cofactor evidence="2">
        <name>thiamine diphosphate</name>
        <dbReference type="ChEBI" id="CHEBI:58937"/>
    </cofactor>
</comment>
<evidence type="ECO:0000313" key="12">
    <source>
        <dbReference type="EMBL" id="MBM7562248.1"/>
    </source>
</evidence>
<evidence type="ECO:0000256" key="3">
    <source>
        <dbReference type="ARBA" id="ARBA00001966"/>
    </source>
</evidence>
<keyword evidence="6 12" id="KW-0560">Oxidoreductase</keyword>
<evidence type="ECO:0000256" key="7">
    <source>
        <dbReference type="ARBA" id="ARBA00023004"/>
    </source>
</evidence>
<dbReference type="InterPro" id="IPR051457">
    <property type="entry name" value="2-oxoacid:Fd_oxidoreductase"/>
</dbReference>
<accession>A0ABS2MS76</accession>
<dbReference type="Proteomes" id="UP000767854">
    <property type="component" value="Unassembled WGS sequence"/>
</dbReference>
<evidence type="ECO:0000259" key="10">
    <source>
        <dbReference type="Pfam" id="PF02775"/>
    </source>
</evidence>
<dbReference type="Gene3D" id="3.40.50.970">
    <property type="match status" value="1"/>
</dbReference>
<evidence type="ECO:0000256" key="1">
    <source>
        <dbReference type="ARBA" id="ARBA00001946"/>
    </source>
</evidence>
<keyword evidence="13" id="KW-1185">Reference proteome</keyword>
<dbReference type="Pfam" id="PF12367">
    <property type="entry name" value="PFO_beta_C"/>
    <property type="match status" value="1"/>
</dbReference>
<proteinExistence type="predicted"/>
<keyword evidence="8" id="KW-0411">Iron-sulfur</keyword>
<gene>
    <name evidence="12" type="ORF">JOC49_001791</name>
</gene>
<feature type="domain" description="Thiamine pyrophosphate enzyme TPP-binding" evidence="10">
    <location>
        <begin position="56"/>
        <end position="199"/>
    </location>
</feature>
<dbReference type="GO" id="GO:0047553">
    <property type="term" value="F:2-oxoglutarate synthase activity"/>
    <property type="evidence" value="ECO:0007669"/>
    <property type="project" value="UniProtKB-EC"/>
</dbReference>
<evidence type="ECO:0000259" key="11">
    <source>
        <dbReference type="Pfam" id="PF12367"/>
    </source>
</evidence>
<protein>
    <submittedName>
        <fullName evidence="12">2-oxoglutarate ferredoxin oxidoreductase subunit beta</fullName>
        <ecNumber evidence="12">1.2.7.11</ecNumber>
        <ecNumber evidence="12">1.2.7.3</ecNumber>
    </submittedName>
</protein>
<evidence type="ECO:0000313" key="13">
    <source>
        <dbReference type="Proteomes" id="UP000767854"/>
    </source>
</evidence>
<dbReference type="NCBIfam" id="TIGR02177">
    <property type="entry name" value="PorB_KorB"/>
    <property type="match status" value="1"/>
</dbReference>
<comment type="cofactor">
    <cofactor evidence="1">
        <name>Mg(2+)</name>
        <dbReference type="ChEBI" id="CHEBI:18420"/>
    </cofactor>
</comment>
<sequence>MNQIEINENPFVSEKGTTWCPGCGNFGILEALNQSLFEMGIKPQDVLMVSGIGQAAKLPHYINANGFNTLHGRALPAALGAHVANSALKVIVNSGDGDTYGEGGNHFLHNVRRNLDLVHIVHNNQVYGLTKGQGSPTTPLGQKTRLQVEGMRSDALNPVAMAVALKCSFVARSFSGNLPHLKAMIKAAMAHKGYALIDVLQPCISFNKINTFKWYKDRVYELDTSYDPTDENAAYEMALKYGDAGIPIGIIYSNPKPDFLSRIPHMKKPLVSIDRKPADIDTLLDRLT</sequence>
<keyword evidence="4" id="KW-0479">Metal-binding</keyword>
<evidence type="ECO:0000256" key="4">
    <source>
        <dbReference type="ARBA" id="ARBA00022723"/>
    </source>
</evidence>